<reference evidence="3 4" key="1">
    <citation type="submission" date="2023-10" db="EMBL/GenBank/DDBJ databases">
        <authorList>
            <person name="Maclean D."/>
            <person name="Macfadyen A."/>
        </authorList>
    </citation>
    <scope>NUCLEOTIDE SEQUENCE [LARGE SCALE GENOMIC DNA]</scope>
</reference>
<dbReference type="SUPFAM" id="SSF54106">
    <property type="entry name" value="LysM domain"/>
    <property type="match status" value="1"/>
</dbReference>
<dbReference type="EMBL" id="CAUYUE010000007">
    <property type="protein sequence ID" value="CAK0782839.1"/>
    <property type="molecule type" value="Genomic_DNA"/>
</dbReference>
<feature type="domain" description="LysM" evidence="2">
    <location>
        <begin position="42"/>
        <end position="86"/>
    </location>
</feature>
<keyword evidence="4" id="KW-1185">Reference proteome</keyword>
<accession>A0AAV1IA73</accession>
<gene>
    <name evidence="3" type="ORF">CVIRNUC_006034</name>
</gene>
<dbReference type="Proteomes" id="UP001314263">
    <property type="component" value="Unassembled WGS sequence"/>
</dbReference>
<name>A0AAV1IA73_9CHLO</name>
<dbReference type="PANTHER" id="PTHR33734">
    <property type="entry name" value="LYSM DOMAIN-CONTAINING GPI-ANCHORED PROTEIN 2"/>
    <property type="match status" value="1"/>
</dbReference>
<feature type="transmembrane region" description="Helical" evidence="1">
    <location>
        <begin position="181"/>
        <end position="201"/>
    </location>
</feature>
<comment type="caution">
    <text evidence="3">The sequence shown here is derived from an EMBL/GenBank/DDBJ whole genome shotgun (WGS) entry which is preliminary data.</text>
</comment>
<evidence type="ECO:0000313" key="3">
    <source>
        <dbReference type="EMBL" id="CAK0782839.1"/>
    </source>
</evidence>
<dbReference type="PANTHER" id="PTHR33734:SF22">
    <property type="entry name" value="MEMBRANE-BOUND LYTIC MUREIN TRANSGLYCOSYLASE D"/>
    <property type="match status" value="1"/>
</dbReference>
<evidence type="ECO:0000256" key="1">
    <source>
        <dbReference type="SAM" id="Phobius"/>
    </source>
</evidence>
<dbReference type="SMART" id="SM00257">
    <property type="entry name" value="LysM"/>
    <property type="match status" value="2"/>
</dbReference>
<keyword evidence="1" id="KW-0472">Membrane</keyword>
<evidence type="ECO:0000259" key="2">
    <source>
        <dbReference type="PROSITE" id="PS51782"/>
    </source>
</evidence>
<feature type="domain" description="LysM" evidence="2">
    <location>
        <begin position="108"/>
        <end position="152"/>
    </location>
</feature>
<keyword evidence="1" id="KW-1133">Transmembrane helix</keyword>
<keyword evidence="1" id="KW-0812">Transmembrane</keyword>
<dbReference type="Gene3D" id="3.10.350.10">
    <property type="entry name" value="LysM domain"/>
    <property type="match status" value="2"/>
</dbReference>
<evidence type="ECO:0000313" key="4">
    <source>
        <dbReference type="Proteomes" id="UP001314263"/>
    </source>
</evidence>
<dbReference type="CDD" id="cd00118">
    <property type="entry name" value="LysM"/>
    <property type="match status" value="1"/>
</dbReference>
<dbReference type="AlphaFoldDB" id="A0AAV1IA73"/>
<dbReference type="PROSITE" id="PS51782">
    <property type="entry name" value="LYSM"/>
    <property type="match status" value="2"/>
</dbReference>
<proteinExistence type="predicted"/>
<sequence length="214" mass="23276">MLAQGTACNRATFFGNASQLAGNVCQPRCTVSKAITAALSVRPYTVRKGDTLELIAQKREVTTREIVALNHGIDPQNIQEKQTILIPAGKLSSRDKEILAGIGPRSYRTYPVRSGEDISDIISKRGITRPEVDALNPDVNLDRLSAAQVIKLPAGKYTVREREMLSGVAGAPESYFMPGNAFSNGLIFCIVAGCALSAWLFKQRDDSDEDFEEA</sequence>
<organism evidence="3 4">
    <name type="scientific">Coccomyxa viridis</name>
    <dbReference type="NCBI Taxonomy" id="1274662"/>
    <lineage>
        <taxon>Eukaryota</taxon>
        <taxon>Viridiplantae</taxon>
        <taxon>Chlorophyta</taxon>
        <taxon>core chlorophytes</taxon>
        <taxon>Trebouxiophyceae</taxon>
        <taxon>Trebouxiophyceae incertae sedis</taxon>
        <taxon>Coccomyxaceae</taxon>
        <taxon>Coccomyxa</taxon>
    </lineage>
</organism>
<protein>
    <recommendedName>
        <fullName evidence="2">LysM domain-containing protein</fullName>
    </recommendedName>
</protein>
<dbReference type="InterPro" id="IPR036779">
    <property type="entry name" value="LysM_dom_sf"/>
</dbReference>
<dbReference type="Pfam" id="PF01476">
    <property type="entry name" value="LysM"/>
    <property type="match status" value="1"/>
</dbReference>
<dbReference type="InterPro" id="IPR018392">
    <property type="entry name" value="LysM"/>
</dbReference>